<proteinExistence type="predicted"/>
<dbReference type="Proteomes" id="UP001188597">
    <property type="component" value="Unassembled WGS sequence"/>
</dbReference>
<name>A0AA88WSF9_9ASTE</name>
<protein>
    <recommendedName>
        <fullName evidence="4">Protein DETOXIFICATION</fullName>
    </recommendedName>
</protein>
<evidence type="ECO:0000313" key="2">
    <source>
        <dbReference type="EMBL" id="KAK3031864.1"/>
    </source>
</evidence>
<evidence type="ECO:0008006" key="4">
    <source>
        <dbReference type="Google" id="ProtNLM"/>
    </source>
</evidence>
<keyword evidence="1" id="KW-1133">Transmembrane helix</keyword>
<organism evidence="2 3">
    <name type="scientific">Escallonia herrerae</name>
    <dbReference type="NCBI Taxonomy" id="1293975"/>
    <lineage>
        <taxon>Eukaryota</taxon>
        <taxon>Viridiplantae</taxon>
        <taxon>Streptophyta</taxon>
        <taxon>Embryophyta</taxon>
        <taxon>Tracheophyta</taxon>
        <taxon>Spermatophyta</taxon>
        <taxon>Magnoliopsida</taxon>
        <taxon>eudicotyledons</taxon>
        <taxon>Gunneridae</taxon>
        <taxon>Pentapetalae</taxon>
        <taxon>asterids</taxon>
        <taxon>campanulids</taxon>
        <taxon>Escalloniales</taxon>
        <taxon>Escalloniaceae</taxon>
        <taxon>Escallonia</taxon>
    </lineage>
</organism>
<sequence>MGLYDLNCIPSSRKGIWSGMIGGTVIQTMILLWITFRTDWNKEVEEALKRLDKWDDDKKKPLLKE</sequence>
<evidence type="ECO:0000256" key="1">
    <source>
        <dbReference type="SAM" id="Phobius"/>
    </source>
</evidence>
<feature type="transmembrane region" description="Helical" evidence="1">
    <location>
        <begin position="15"/>
        <end position="36"/>
    </location>
</feature>
<comment type="caution">
    <text evidence="2">The sequence shown here is derived from an EMBL/GenBank/DDBJ whole genome shotgun (WGS) entry which is preliminary data.</text>
</comment>
<keyword evidence="3" id="KW-1185">Reference proteome</keyword>
<gene>
    <name evidence="2" type="ORF">RJ639_035634</name>
</gene>
<keyword evidence="1" id="KW-0812">Transmembrane</keyword>
<evidence type="ECO:0000313" key="3">
    <source>
        <dbReference type="Proteomes" id="UP001188597"/>
    </source>
</evidence>
<keyword evidence="1" id="KW-0472">Membrane</keyword>
<reference evidence="2" key="1">
    <citation type="submission" date="2022-12" db="EMBL/GenBank/DDBJ databases">
        <title>Draft genome assemblies for two species of Escallonia (Escalloniales).</title>
        <authorList>
            <person name="Chanderbali A."/>
            <person name="Dervinis C."/>
            <person name="Anghel I."/>
            <person name="Soltis D."/>
            <person name="Soltis P."/>
            <person name="Zapata F."/>
        </authorList>
    </citation>
    <scope>NUCLEOTIDE SEQUENCE</scope>
    <source>
        <strain evidence="2">UCBG64.0493</strain>
        <tissue evidence="2">Leaf</tissue>
    </source>
</reference>
<accession>A0AA88WSF9</accession>
<dbReference type="EMBL" id="JAVXUP010000291">
    <property type="protein sequence ID" value="KAK3031864.1"/>
    <property type="molecule type" value="Genomic_DNA"/>
</dbReference>
<dbReference type="AlphaFoldDB" id="A0AA88WSF9"/>